<comment type="caution">
    <text evidence="13">The sequence shown here is derived from an EMBL/GenBank/DDBJ whole genome shotgun (WGS) entry which is preliminary data.</text>
</comment>
<keyword evidence="14" id="KW-1185">Reference proteome</keyword>
<dbReference type="InterPro" id="IPR000045">
    <property type="entry name" value="Prepilin_IV_endopep_pep"/>
</dbReference>
<dbReference type="EC" id="3.4.23.43" evidence="9"/>
<comment type="subcellular location">
    <subcellularLocation>
        <location evidence="1">Cell inner membrane</location>
        <topology evidence="1">Multi-pass membrane protein</topology>
    </subcellularLocation>
    <subcellularLocation>
        <location evidence="9">Cell membrane</location>
        <topology evidence="9">Multi-pass membrane protein</topology>
    </subcellularLocation>
</comment>
<evidence type="ECO:0000256" key="2">
    <source>
        <dbReference type="ARBA" id="ARBA00005801"/>
    </source>
</evidence>
<dbReference type="EC" id="2.1.1.-" evidence="9"/>
<evidence type="ECO:0000256" key="9">
    <source>
        <dbReference type="RuleBase" id="RU003794"/>
    </source>
</evidence>
<dbReference type="Gene3D" id="1.20.120.1220">
    <property type="match status" value="1"/>
</dbReference>
<comment type="catalytic activity">
    <reaction evidence="9">
        <text>Typically cleaves a -Gly-|-Phe- bond to release an N-terminal, basic peptide of 5-8 residues from type IV prepilin, and then N-methylates the new N-terminal amino group, the methyl donor being S-adenosyl-L-methionine.</text>
        <dbReference type="EC" id="3.4.23.43"/>
    </reaction>
</comment>
<dbReference type="PATRIC" id="fig|1560234.3.peg.1305"/>
<dbReference type="EMBL" id="JXMS01000002">
    <property type="protein sequence ID" value="OBQ56874.1"/>
    <property type="molecule type" value="Genomic_DNA"/>
</dbReference>
<evidence type="ECO:0000256" key="8">
    <source>
        <dbReference type="RuleBase" id="RU003793"/>
    </source>
</evidence>
<keyword evidence="7 10" id="KW-0472">Membrane</keyword>
<dbReference type="GO" id="GO:0006465">
    <property type="term" value="P:signal peptide processing"/>
    <property type="evidence" value="ECO:0007669"/>
    <property type="project" value="TreeGrafter"/>
</dbReference>
<evidence type="ECO:0000256" key="1">
    <source>
        <dbReference type="ARBA" id="ARBA00004429"/>
    </source>
</evidence>
<evidence type="ECO:0000256" key="7">
    <source>
        <dbReference type="ARBA" id="ARBA00023136"/>
    </source>
</evidence>
<comment type="similarity">
    <text evidence="2 8">Belongs to the peptidase A24 family.</text>
</comment>
<comment type="function">
    <text evidence="9">Plays an essential role in type IV pili and type II pseudopili formation by proteolytically removing the leader sequence from substrate proteins and subsequently monomethylating the alpha-amino group of the newly exposed N-terminal phenylalanine.</text>
</comment>
<keyword evidence="9" id="KW-0511">Multifunctional enzyme</keyword>
<organism evidence="13 14">
    <name type="scientific">Halodesulfovibrio spirochaetisodalis</name>
    <dbReference type="NCBI Taxonomy" id="1560234"/>
    <lineage>
        <taxon>Bacteria</taxon>
        <taxon>Pseudomonadati</taxon>
        <taxon>Thermodesulfobacteriota</taxon>
        <taxon>Desulfovibrionia</taxon>
        <taxon>Desulfovibrionales</taxon>
        <taxon>Desulfovibrionaceae</taxon>
        <taxon>Halodesulfovibrio</taxon>
    </lineage>
</organism>
<feature type="transmembrane region" description="Helical" evidence="10">
    <location>
        <begin position="124"/>
        <end position="142"/>
    </location>
</feature>
<dbReference type="PANTHER" id="PTHR30487">
    <property type="entry name" value="TYPE 4 PREPILIN-LIKE PROTEINS LEADER PEPTIDE-PROCESSING ENZYME"/>
    <property type="match status" value="1"/>
</dbReference>
<dbReference type="Pfam" id="PF01478">
    <property type="entry name" value="Peptidase_A24"/>
    <property type="match status" value="1"/>
</dbReference>
<proteinExistence type="inferred from homology"/>
<feature type="domain" description="Prepilin type IV endopeptidase peptidase" evidence="11">
    <location>
        <begin position="103"/>
        <end position="212"/>
    </location>
</feature>
<keyword evidence="4" id="KW-0997">Cell inner membrane</keyword>
<dbReference type="GO" id="GO:0008168">
    <property type="term" value="F:methyltransferase activity"/>
    <property type="evidence" value="ECO:0007669"/>
    <property type="project" value="UniProtKB-KW"/>
</dbReference>
<dbReference type="Pfam" id="PF06750">
    <property type="entry name" value="A24_N_bact"/>
    <property type="match status" value="1"/>
</dbReference>
<keyword evidence="9" id="KW-0489">Methyltransferase</keyword>
<dbReference type="STRING" id="1560234.SP90_02125"/>
<feature type="transmembrane region" description="Helical" evidence="10">
    <location>
        <begin position="149"/>
        <end position="170"/>
    </location>
</feature>
<dbReference type="Proteomes" id="UP000091979">
    <property type="component" value="Unassembled WGS sequence"/>
</dbReference>
<evidence type="ECO:0000313" key="14">
    <source>
        <dbReference type="Proteomes" id="UP000091979"/>
    </source>
</evidence>
<dbReference type="GO" id="GO:0005886">
    <property type="term" value="C:plasma membrane"/>
    <property type="evidence" value="ECO:0007669"/>
    <property type="project" value="UniProtKB-SubCell"/>
</dbReference>
<dbReference type="PANTHER" id="PTHR30487:SF0">
    <property type="entry name" value="PREPILIN LEADER PEPTIDASE_N-METHYLTRANSFERASE-RELATED"/>
    <property type="match status" value="1"/>
</dbReference>
<keyword evidence="9" id="KW-0808">Transferase</keyword>
<keyword evidence="5 9" id="KW-0812">Transmembrane</keyword>
<dbReference type="RefSeq" id="WP_066852064.1">
    <property type="nucleotide sequence ID" value="NZ_JXMS01000002.1"/>
</dbReference>
<evidence type="ECO:0000259" key="11">
    <source>
        <dbReference type="Pfam" id="PF01478"/>
    </source>
</evidence>
<evidence type="ECO:0000256" key="3">
    <source>
        <dbReference type="ARBA" id="ARBA00022475"/>
    </source>
</evidence>
<sequence>MYFLFAALVGLILGSFYSVCASRYGTGNTIFRPSRSYCPQCDHQLTMWENIPLLSFLLQKGRCSHCSSRIPFFYPLSELTSMLWAVLAAAHTADPLEWGVLMVIGGICIVASAIDLRTFILPDYLTYTGAVIVLGASYAGLLDVTFIDALLGAGIGTFSLWAIAAIYKAIRKIDGLGLGDVKFMLMLGALVGWHQLSIFILVASVCALVFCIATLRGKAGMSTIYIPFGPFLAAGSLITYLYGTNIIAFLR</sequence>
<gene>
    <name evidence="13" type="ORF">SP90_02125</name>
</gene>
<evidence type="ECO:0000256" key="10">
    <source>
        <dbReference type="SAM" id="Phobius"/>
    </source>
</evidence>
<name>A0A1B7XMY6_9BACT</name>
<dbReference type="GO" id="GO:0004190">
    <property type="term" value="F:aspartic-type endopeptidase activity"/>
    <property type="evidence" value="ECO:0007669"/>
    <property type="project" value="UniProtKB-EC"/>
</dbReference>
<evidence type="ECO:0000313" key="13">
    <source>
        <dbReference type="EMBL" id="OBQ56874.1"/>
    </source>
</evidence>
<feature type="transmembrane region" description="Helical" evidence="10">
    <location>
        <begin position="190"/>
        <end position="212"/>
    </location>
</feature>
<feature type="transmembrane region" description="Helical" evidence="10">
    <location>
        <begin position="224"/>
        <end position="243"/>
    </location>
</feature>
<dbReference type="AlphaFoldDB" id="A0A1B7XMY6"/>
<keyword evidence="3" id="KW-1003">Cell membrane</keyword>
<feature type="domain" description="Prepilin peptidase A24 N-terminal" evidence="12">
    <location>
        <begin position="8"/>
        <end position="91"/>
    </location>
</feature>
<protein>
    <recommendedName>
        <fullName evidence="9">Prepilin leader peptidase/N-methyltransferase</fullName>
        <ecNumber evidence="9">2.1.1.-</ecNumber>
        <ecNumber evidence="9">3.4.23.43</ecNumber>
    </recommendedName>
</protein>
<dbReference type="GO" id="GO:0032259">
    <property type="term" value="P:methylation"/>
    <property type="evidence" value="ECO:0007669"/>
    <property type="project" value="UniProtKB-KW"/>
</dbReference>
<keyword evidence="9" id="KW-0378">Hydrolase</keyword>
<reference evidence="13 14" key="1">
    <citation type="submission" date="2015-01" db="EMBL/GenBank/DDBJ databases">
        <title>Desulfovibrio sp. JC271 draft genome sequence.</title>
        <authorList>
            <person name="Shivani Y."/>
            <person name="Subhash Y."/>
            <person name="Sasikala C."/>
            <person name="Ramana C.V."/>
        </authorList>
    </citation>
    <scope>NUCLEOTIDE SEQUENCE [LARGE SCALE GENOMIC DNA]</scope>
    <source>
        <strain evidence="13 14">JC271</strain>
    </source>
</reference>
<evidence type="ECO:0000256" key="5">
    <source>
        <dbReference type="ARBA" id="ARBA00022692"/>
    </source>
</evidence>
<dbReference type="InterPro" id="IPR010627">
    <property type="entry name" value="Prepilin_pept_A24_N"/>
</dbReference>
<evidence type="ECO:0000256" key="4">
    <source>
        <dbReference type="ARBA" id="ARBA00022519"/>
    </source>
</evidence>
<evidence type="ECO:0000259" key="12">
    <source>
        <dbReference type="Pfam" id="PF06750"/>
    </source>
</evidence>
<dbReference type="PRINTS" id="PR00864">
    <property type="entry name" value="PREPILNPTASE"/>
</dbReference>
<keyword evidence="9" id="KW-0645">Protease</keyword>
<dbReference type="InterPro" id="IPR050882">
    <property type="entry name" value="Prepilin_peptidase/N-MTase"/>
</dbReference>
<dbReference type="InterPro" id="IPR014032">
    <property type="entry name" value="Peptidase_A24A_bac"/>
</dbReference>
<keyword evidence="6 10" id="KW-1133">Transmembrane helix</keyword>
<accession>A0A1B7XMY6</accession>
<feature type="transmembrane region" description="Helical" evidence="10">
    <location>
        <begin position="98"/>
        <end position="118"/>
    </location>
</feature>
<evidence type="ECO:0000256" key="6">
    <source>
        <dbReference type="ARBA" id="ARBA00022989"/>
    </source>
</evidence>